<gene>
    <name evidence="2" type="ORF">Pmani_036354</name>
</gene>
<evidence type="ECO:0000256" key="1">
    <source>
        <dbReference type="SAM" id="MobiDB-lite"/>
    </source>
</evidence>
<sequence>MDGTVERGSSVCASPTLPTRALTDPHPEPPARSLSLRPPNFPTCKKVSVWAPCLQSPLGITTFRYPHTHMPKPSCSDRRCPEQVMPGGATTKEERVTRAPRCNTTTTTTTTTGLGGEGGATGDGKVKVLVVVVVVEERM</sequence>
<protein>
    <submittedName>
        <fullName evidence="2">Uncharacterized protein</fullName>
    </submittedName>
</protein>
<feature type="region of interest" description="Disordered" evidence="1">
    <location>
        <begin position="1"/>
        <end position="39"/>
    </location>
</feature>
<reference evidence="2" key="1">
    <citation type="submission" date="2023-11" db="EMBL/GenBank/DDBJ databases">
        <title>Genome assemblies of two species of porcelain crab, Petrolisthes cinctipes and Petrolisthes manimaculis (Anomura: Porcellanidae).</title>
        <authorList>
            <person name="Angst P."/>
        </authorList>
    </citation>
    <scope>NUCLEOTIDE SEQUENCE</scope>
    <source>
        <strain evidence="2">PB745_02</strain>
        <tissue evidence="2">Gill</tissue>
    </source>
</reference>
<dbReference type="Proteomes" id="UP001292094">
    <property type="component" value="Unassembled WGS sequence"/>
</dbReference>
<feature type="region of interest" description="Disordered" evidence="1">
    <location>
        <begin position="70"/>
        <end position="121"/>
    </location>
</feature>
<dbReference type="EMBL" id="JAWZYT010005371">
    <property type="protein sequence ID" value="KAK4290773.1"/>
    <property type="molecule type" value="Genomic_DNA"/>
</dbReference>
<evidence type="ECO:0000313" key="2">
    <source>
        <dbReference type="EMBL" id="KAK4290773.1"/>
    </source>
</evidence>
<evidence type="ECO:0000313" key="3">
    <source>
        <dbReference type="Proteomes" id="UP001292094"/>
    </source>
</evidence>
<proteinExistence type="predicted"/>
<organism evidence="2 3">
    <name type="scientific">Petrolisthes manimaculis</name>
    <dbReference type="NCBI Taxonomy" id="1843537"/>
    <lineage>
        <taxon>Eukaryota</taxon>
        <taxon>Metazoa</taxon>
        <taxon>Ecdysozoa</taxon>
        <taxon>Arthropoda</taxon>
        <taxon>Crustacea</taxon>
        <taxon>Multicrustacea</taxon>
        <taxon>Malacostraca</taxon>
        <taxon>Eumalacostraca</taxon>
        <taxon>Eucarida</taxon>
        <taxon>Decapoda</taxon>
        <taxon>Pleocyemata</taxon>
        <taxon>Anomura</taxon>
        <taxon>Galatheoidea</taxon>
        <taxon>Porcellanidae</taxon>
        <taxon>Petrolisthes</taxon>
    </lineage>
</organism>
<keyword evidence="3" id="KW-1185">Reference proteome</keyword>
<name>A0AAE1NIX4_9EUCA</name>
<accession>A0AAE1NIX4</accession>
<dbReference type="AlphaFoldDB" id="A0AAE1NIX4"/>
<comment type="caution">
    <text evidence="2">The sequence shown here is derived from an EMBL/GenBank/DDBJ whole genome shotgun (WGS) entry which is preliminary data.</text>
</comment>